<evidence type="ECO:0000313" key="1">
    <source>
        <dbReference type="Proteomes" id="UP000095287"/>
    </source>
</evidence>
<evidence type="ECO:0000313" key="2">
    <source>
        <dbReference type="WBParaSite" id="L893_g20620.t2"/>
    </source>
</evidence>
<dbReference type="WBParaSite" id="L893_g20620.t2">
    <property type="protein sequence ID" value="L893_g20620.t2"/>
    <property type="gene ID" value="L893_g20620"/>
</dbReference>
<proteinExistence type="predicted"/>
<reference evidence="2" key="1">
    <citation type="submission" date="2016-11" db="UniProtKB">
        <authorList>
            <consortium name="WormBaseParasite"/>
        </authorList>
    </citation>
    <scope>IDENTIFICATION</scope>
</reference>
<sequence length="223" mass="23991">MTTSSATFIAALAYYVHPALEQASNDSSLFRVSANSSAAAARLPSALRDSACARRSLKWERSSEARTSCGYAIAMQARLPPELMPSFQSGKPRASIPLEHPVADTLFSRRSDRTPLLIPDFEMRWLLVAFCCAGFFLHGTSSSVDAPVIEIVQDERIPDQPSSISEQNDEDASIANNKLATGKPSLVEYPITGSPSTPKTVSSAMSTSAVAPLVAFVLARHFL</sequence>
<accession>A0A1I7YWQ4</accession>
<dbReference type="Proteomes" id="UP000095287">
    <property type="component" value="Unplaced"/>
</dbReference>
<keyword evidence="1" id="KW-1185">Reference proteome</keyword>
<organism evidence="1 2">
    <name type="scientific">Steinernema glaseri</name>
    <dbReference type="NCBI Taxonomy" id="37863"/>
    <lineage>
        <taxon>Eukaryota</taxon>
        <taxon>Metazoa</taxon>
        <taxon>Ecdysozoa</taxon>
        <taxon>Nematoda</taxon>
        <taxon>Chromadorea</taxon>
        <taxon>Rhabditida</taxon>
        <taxon>Tylenchina</taxon>
        <taxon>Panagrolaimomorpha</taxon>
        <taxon>Strongyloidoidea</taxon>
        <taxon>Steinernematidae</taxon>
        <taxon>Steinernema</taxon>
    </lineage>
</organism>
<name>A0A1I7YWQ4_9BILA</name>
<protein>
    <submittedName>
        <fullName evidence="2">Secreted protein</fullName>
    </submittedName>
</protein>
<dbReference type="AlphaFoldDB" id="A0A1I7YWQ4"/>